<sequence length="94" mass="11188">MASPVWLVWIDGTHIPIERTFVQDWFVYLNRKSKFTINVQIICDSNVKIIDIVARWPGSCHDSHMWEYEWRTKSDGKPTFPSNKFLDWGQWVST</sequence>
<proteinExistence type="predicted"/>
<evidence type="ECO:0000256" key="1">
    <source>
        <dbReference type="ARBA" id="ARBA00001968"/>
    </source>
</evidence>
<keyword evidence="2" id="KW-0479">Metal-binding</keyword>
<protein>
    <recommendedName>
        <fullName evidence="3">DDE Tnp4 domain-containing protein</fullName>
    </recommendedName>
</protein>
<reference evidence="4 5" key="1">
    <citation type="journal article" date="2022" name="Nat. Ecol. Evol.">
        <title>A masculinizing supergene underlies an exaggerated male reproductive morph in a spider.</title>
        <authorList>
            <person name="Hendrickx F."/>
            <person name="De Corte Z."/>
            <person name="Sonet G."/>
            <person name="Van Belleghem S.M."/>
            <person name="Kostlbacher S."/>
            <person name="Vangestel C."/>
        </authorList>
    </citation>
    <scope>NUCLEOTIDE SEQUENCE [LARGE SCALE GENOMIC DNA]</scope>
    <source>
        <strain evidence="4">W744_W776</strain>
    </source>
</reference>
<dbReference type="Proteomes" id="UP000827092">
    <property type="component" value="Unassembled WGS sequence"/>
</dbReference>
<feature type="domain" description="DDE Tnp4" evidence="3">
    <location>
        <begin position="10"/>
        <end position="68"/>
    </location>
</feature>
<evidence type="ECO:0000313" key="5">
    <source>
        <dbReference type="Proteomes" id="UP000827092"/>
    </source>
</evidence>
<accession>A0AAV6TT85</accession>
<dbReference type="AlphaFoldDB" id="A0AAV6TT85"/>
<evidence type="ECO:0000313" key="4">
    <source>
        <dbReference type="EMBL" id="KAG8174983.1"/>
    </source>
</evidence>
<dbReference type="GO" id="GO:0046872">
    <property type="term" value="F:metal ion binding"/>
    <property type="evidence" value="ECO:0007669"/>
    <property type="project" value="UniProtKB-KW"/>
</dbReference>
<dbReference type="InterPro" id="IPR027806">
    <property type="entry name" value="HARBI1_dom"/>
</dbReference>
<evidence type="ECO:0000256" key="2">
    <source>
        <dbReference type="ARBA" id="ARBA00022723"/>
    </source>
</evidence>
<dbReference type="EMBL" id="JAFNEN010001097">
    <property type="protein sequence ID" value="KAG8174983.1"/>
    <property type="molecule type" value="Genomic_DNA"/>
</dbReference>
<comment type="cofactor">
    <cofactor evidence="1">
        <name>a divalent metal cation</name>
        <dbReference type="ChEBI" id="CHEBI:60240"/>
    </cofactor>
</comment>
<evidence type="ECO:0000259" key="3">
    <source>
        <dbReference type="Pfam" id="PF13359"/>
    </source>
</evidence>
<dbReference type="Pfam" id="PF13359">
    <property type="entry name" value="DDE_Tnp_4"/>
    <property type="match status" value="1"/>
</dbReference>
<gene>
    <name evidence="4" type="ORF">JTE90_027059</name>
</gene>
<name>A0AAV6TT85_9ARAC</name>
<keyword evidence="5" id="KW-1185">Reference proteome</keyword>
<comment type="caution">
    <text evidence="4">The sequence shown here is derived from an EMBL/GenBank/DDBJ whole genome shotgun (WGS) entry which is preliminary data.</text>
</comment>
<organism evidence="4 5">
    <name type="scientific">Oedothorax gibbosus</name>
    <dbReference type="NCBI Taxonomy" id="931172"/>
    <lineage>
        <taxon>Eukaryota</taxon>
        <taxon>Metazoa</taxon>
        <taxon>Ecdysozoa</taxon>
        <taxon>Arthropoda</taxon>
        <taxon>Chelicerata</taxon>
        <taxon>Arachnida</taxon>
        <taxon>Araneae</taxon>
        <taxon>Araneomorphae</taxon>
        <taxon>Entelegynae</taxon>
        <taxon>Araneoidea</taxon>
        <taxon>Linyphiidae</taxon>
        <taxon>Erigoninae</taxon>
        <taxon>Oedothorax</taxon>
    </lineage>
</organism>